<evidence type="ECO:0000313" key="2">
    <source>
        <dbReference type="EMBL" id="TVT48868.1"/>
    </source>
</evidence>
<dbReference type="OrthoDB" id="9904595at2"/>
<dbReference type="Proteomes" id="UP000320011">
    <property type="component" value="Unassembled WGS sequence"/>
</dbReference>
<organism evidence="2 3">
    <name type="scientific">Amycolatopsis rhizosphaerae</name>
    <dbReference type="NCBI Taxonomy" id="2053003"/>
    <lineage>
        <taxon>Bacteria</taxon>
        <taxon>Bacillati</taxon>
        <taxon>Actinomycetota</taxon>
        <taxon>Actinomycetes</taxon>
        <taxon>Pseudonocardiales</taxon>
        <taxon>Pseudonocardiaceae</taxon>
        <taxon>Amycolatopsis</taxon>
    </lineage>
</organism>
<sequence>MPKPSDEDYRQQYERVKKLLDRLAELAENMDDFETAAVDIVRADVVGICELTEPDERDFLQSLASAGQFARSTHRIVRSYLAELCKAMDHEGIRLPTAVLR</sequence>
<dbReference type="RefSeq" id="WP_144589655.1">
    <property type="nucleotide sequence ID" value="NZ_VJWX01000161.1"/>
</dbReference>
<keyword evidence="3" id="KW-1185">Reference proteome</keyword>
<comment type="caution">
    <text evidence="2">The sequence shown here is derived from an EMBL/GenBank/DDBJ whole genome shotgun (WGS) entry which is preliminary data.</text>
</comment>
<evidence type="ECO:0000313" key="3">
    <source>
        <dbReference type="Proteomes" id="UP000320011"/>
    </source>
</evidence>
<accession>A0A558CJB8</accession>
<evidence type="ECO:0000256" key="1">
    <source>
        <dbReference type="SAM" id="Coils"/>
    </source>
</evidence>
<dbReference type="AlphaFoldDB" id="A0A558CJB8"/>
<name>A0A558CJB8_9PSEU</name>
<dbReference type="EMBL" id="VJWX01000161">
    <property type="protein sequence ID" value="TVT48868.1"/>
    <property type="molecule type" value="Genomic_DNA"/>
</dbReference>
<reference evidence="2 3" key="1">
    <citation type="submission" date="2019-07" db="EMBL/GenBank/DDBJ databases">
        <authorList>
            <person name="Duangmal K."/>
            <person name="Teo W.F.A."/>
        </authorList>
    </citation>
    <scope>NUCLEOTIDE SEQUENCE [LARGE SCALE GENOMIC DNA]</scope>
    <source>
        <strain evidence="2 3">TBRC 6029</strain>
    </source>
</reference>
<reference evidence="2 3" key="2">
    <citation type="submission" date="2019-08" db="EMBL/GenBank/DDBJ databases">
        <title>Amycolatopsis acidicola sp. nov., isolated from peat swamp forest soil.</title>
        <authorList>
            <person name="Srisuk N."/>
        </authorList>
    </citation>
    <scope>NUCLEOTIDE SEQUENCE [LARGE SCALE GENOMIC DNA]</scope>
    <source>
        <strain evidence="2 3">TBRC 6029</strain>
    </source>
</reference>
<proteinExistence type="predicted"/>
<keyword evidence="1" id="KW-0175">Coiled coil</keyword>
<protein>
    <submittedName>
        <fullName evidence="2">Uncharacterized protein</fullName>
    </submittedName>
</protein>
<gene>
    <name evidence="2" type="ORF">FNH05_17405</name>
</gene>
<feature type="coiled-coil region" evidence="1">
    <location>
        <begin position="9"/>
        <end position="36"/>
    </location>
</feature>